<evidence type="ECO:0000256" key="5">
    <source>
        <dbReference type="ARBA" id="ARBA00022723"/>
    </source>
</evidence>
<dbReference type="GO" id="GO:0020037">
    <property type="term" value="F:heme binding"/>
    <property type="evidence" value="ECO:0007669"/>
    <property type="project" value="InterPro"/>
</dbReference>
<accession>A0A9P5P5S7</accession>
<dbReference type="PANTHER" id="PTHR46300:SF7">
    <property type="entry name" value="P450, PUTATIVE (EUROFUNG)-RELATED"/>
    <property type="match status" value="1"/>
</dbReference>
<dbReference type="AlphaFoldDB" id="A0A9P5P5S7"/>
<dbReference type="EMBL" id="JADNRY010000687">
    <property type="protein sequence ID" value="KAF9029858.1"/>
    <property type="molecule type" value="Genomic_DNA"/>
</dbReference>
<evidence type="ECO:0000256" key="8">
    <source>
        <dbReference type="ARBA" id="ARBA00023033"/>
    </source>
</evidence>
<evidence type="ECO:0000313" key="10">
    <source>
        <dbReference type="Proteomes" id="UP000772434"/>
    </source>
</evidence>
<evidence type="ECO:0000256" key="3">
    <source>
        <dbReference type="ARBA" id="ARBA00010617"/>
    </source>
</evidence>
<dbReference type="Gene3D" id="1.10.630.10">
    <property type="entry name" value="Cytochrome P450"/>
    <property type="match status" value="1"/>
</dbReference>
<keyword evidence="7" id="KW-0408">Iron</keyword>
<evidence type="ECO:0000313" key="9">
    <source>
        <dbReference type="EMBL" id="KAF9029858.1"/>
    </source>
</evidence>
<comment type="pathway">
    <text evidence="2">Secondary metabolite biosynthesis.</text>
</comment>
<dbReference type="Proteomes" id="UP000772434">
    <property type="component" value="Unassembled WGS sequence"/>
</dbReference>
<name>A0A9P5P5S7_9AGAR</name>
<organism evidence="9 10">
    <name type="scientific">Rhodocollybia butyracea</name>
    <dbReference type="NCBI Taxonomy" id="206335"/>
    <lineage>
        <taxon>Eukaryota</taxon>
        <taxon>Fungi</taxon>
        <taxon>Dikarya</taxon>
        <taxon>Basidiomycota</taxon>
        <taxon>Agaricomycotina</taxon>
        <taxon>Agaricomycetes</taxon>
        <taxon>Agaricomycetidae</taxon>
        <taxon>Agaricales</taxon>
        <taxon>Marasmiineae</taxon>
        <taxon>Omphalotaceae</taxon>
        <taxon>Rhodocollybia</taxon>
    </lineage>
</organism>
<evidence type="ECO:0000256" key="4">
    <source>
        <dbReference type="ARBA" id="ARBA00022617"/>
    </source>
</evidence>
<evidence type="ECO:0000256" key="7">
    <source>
        <dbReference type="ARBA" id="ARBA00023004"/>
    </source>
</evidence>
<keyword evidence="6" id="KW-0560">Oxidoreductase</keyword>
<comment type="cofactor">
    <cofactor evidence="1">
        <name>heme</name>
        <dbReference type="ChEBI" id="CHEBI:30413"/>
    </cofactor>
</comment>
<dbReference type="GO" id="GO:0005506">
    <property type="term" value="F:iron ion binding"/>
    <property type="evidence" value="ECO:0007669"/>
    <property type="project" value="InterPro"/>
</dbReference>
<keyword evidence="10" id="KW-1185">Reference proteome</keyword>
<dbReference type="PANTHER" id="PTHR46300">
    <property type="entry name" value="P450, PUTATIVE (EUROFUNG)-RELATED-RELATED"/>
    <property type="match status" value="1"/>
</dbReference>
<proteinExistence type="inferred from homology"/>
<reference evidence="9" key="1">
    <citation type="submission" date="2020-11" db="EMBL/GenBank/DDBJ databases">
        <authorList>
            <consortium name="DOE Joint Genome Institute"/>
            <person name="Ahrendt S."/>
            <person name="Riley R."/>
            <person name="Andreopoulos W."/>
            <person name="Labutti K."/>
            <person name="Pangilinan J."/>
            <person name="Ruiz-Duenas F.J."/>
            <person name="Barrasa J.M."/>
            <person name="Sanchez-Garcia M."/>
            <person name="Camarero S."/>
            <person name="Miyauchi S."/>
            <person name="Serrano A."/>
            <person name="Linde D."/>
            <person name="Babiker R."/>
            <person name="Drula E."/>
            <person name="Ayuso-Fernandez I."/>
            <person name="Pacheco R."/>
            <person name="Padilla G."/>
            <person name="Ferreira P."/>
            <person name="Barriuso J."/>
            <person name="Kellner H."/>
            <person name="Castanera R."/>
            <person name="Alfaro M."/>
            <person name="Ramirez L."/>
            <person name="Pisabarro A.G."/>
            <person name="Kuo A."/>
            <person name="Tritt A."/>
            <person name="Lipzen A."/>
            <person name="He G."/>
            <person name="Yan M."/>
            <person name="Ng V."/>
            <person name="Cullen D."/>
            <person name="Martin F."/>
            <person name="Rosso M.-N."/>
            <person name="Henrissat B."/>
            <person name="Hibbett D."/>
            <person name="Martinez A.T."/>
            <person name="Grigoriev I.V."/>
        </authorList>
    </citation>
    <scope>NUCLEOTIDE SEQUENCE</scope>
    <source>
        <strain evidence="9">AH 40177</strain>
    </source>
</reference>
<dbReference type="InterPro" id="IPR001128">
    <property type="entry name" value="Cyt_P450"/>
</dbReference>
<dbReference type="GO" id="GO:0016705">
    <property type="term" value="F:oxidoreductase activity, acting on paired donors, with incorporation or reduction of molecular oxygen"/>
    <property type="evidence" value="ECO:0007669"/>
    <property type="project" value="InterPro"/>
</dbReference>
<comment type="caution">
    <text evidence="9">The sequence shown here is derived from an EMBL/GenBank/DDBJ whole genome shotgun (WGS) entry which is preliminary data.</text>
</comment>
<dbReference type="InterPro" id="IPR002401">
    <property type="entry name" value="Cyt_P450_E_grp-I"/>
</dbReference>
<evidence type="ECO:0000256" key="2">
    <source>
        <dbReference type="ARBA" id="ARBA00005179"/>
    </source>
</evidence>
<comment type="similarity">
    <text evidence="3">Belongs to the cytochrome P450 family.</text>
</comment>
<keyword evidence="4" id="KW-0349">Heme</keyword>
<dbReference type="InterPro" id="IPR050364">
    <property type="entry name" value="Cytochrome_P450_fung"/>
</dbReference>
<protein>
    <submittedName>
        <fullName evidence="9">Cytochrome P450</fullName>
    </submittedName>
</protein>
<dbReference type="PRINTS" id="PR00463">
    <property type="entry name" value="EP450I"/>
</dbReference>
<keyword evidence="5" id="KW-0479">Metal-binding</keyword>
<dbReference type="CDD" id="cd11065">
    <property type="entry name" value="CYP64-like"/>
    <property type="match status" value="1"/>
</dbReference>
<dbReference type="GO" id="GO:0004497">
    <property type="term" value="F:monooxygenase activity"/>
    <property type="evidence" value="ECO:0007669"/>
    <property type="project" value="UniProtKB-KW"/>
</dbReference>
<keyword evidence="8" id="KW-0503">Monooxygenase</keyword>
<dbReference type="InterPro" id="IPR036396">
    <property type="entry name" value="Cyt_P450_sf"/>
</dbReference>
<gene>
    <name evidence="9" type="ORF">BDP27DRAFT_1349413</name>
</gene>
<dbReference type="SUPFAM" id="SSF48264">
    <property type="entry name" value="Cytochrome P450"/>
    <property type="match status" value="1"/>
</dbReference>
<evidence type="ECO:0000256" key="1">
    <source>
        <dbReference type="ARBA" id="ARBA00001971"/>
    </source>
</evidence>
<sequence length="516" mass="57996">MPTPADAVFALVACFFLYKVFFSRKSLYPLPPGPRGWPIIGNALDMPKTHAWRTFGSWGEKWGPIVSVNVLGTPFVIINDPDIADELLSKTGSLYADRPTIQMALLTGWDRALSGARYDARFREYRKLIGKVIGTKGSMVKFYPVEDYQANMFLKRIFTNPADPAAATRKTAAAMVRKLQVINIPVHSKLPLQILEDRPDPFVEKVNFAASQFADIHRPGAYLVEIFPILRYVPAWFPLAQFKRKAAECVGPCNEVADIPFAYVKDQLDRGEENNSFAADLLKDKSISSEKLEDLKWSAASFYAAGSETTVSVVYSYLMAAILYPEMQRKAQAEVDAVVGKDRLPSFADRESLPYVEAILKELYRWLPIIPLAVPHRAMKDNVFNGYFIPKDSLIFANVWKFLHDPNVYKDPSTFNPERFLGPNPEPDPVSRGFFGYGRRYVHSADVSVWINVVKAIACIKVSPAYDENGQPKMPVPETTDGIVTRPIPFECVVEPRSDEILQILEEALKDGENVN</sequence>
<dbReference type="Pfam" id="PF00067">
    <property type="entry name" value="p450"/>
    <property type="match status" value="1"/>
</dbReference>
<evidence type="ECO:0000256" key="6">
    <source>
        <dbReference type="ARBA" id="ARBA00023002"/>
    </source>
</evidence>
<dbReference type="OrthoDB" id="2789670at2759"/>